<evidence type="ECO:0008006" key="5">
    <source>
        <dbReference type="Google" id="ProtNLM"/>
    </source>
</evidence>
<feature type="transmembrane region" description="Helical" evidence="2">
    <location>
        <begin position="200"/>
        <end position="225"/>
    </location>
</feature>
<keyword evidence="2" id="KW-0472">Membrane</keyword>
<dbReference type="Proteomes" id="UP001317742">
    <property type="component" value="Chromosome"/>
</dbReference>
<keyword evidence="2" id="KW-1133">Transmembrane helix</keyword>
<reference evidence="3 4" key="1">
    <citation type="submission" date="2022-08" db="EMBL/GenBank/DDBJ databases">
        <title>Genome Sequence of the sulphate-reducing bacterium, Pseudodesulfovibrio sp. SYK.</title>
        <authorList>
            <person name="Kondo R."/>
            <person name="Kataoka T."/>
        </authorList>
    </citation>
    <scope>NUCLEOTIDE SEQUENCE [LARGE SCALE GENOMIC DNA]</scope>
    <source>
        <strain evidence="3 4">SYK</strain>
    </source>
</reference>
<dbReference type="CDD" id="cd13133">
    <property type="entry name" value="MATE_like_7"/>
    <property type="match status" value="1"/>
</dbReference>
<evidence type="ECO:0000313" key="4">
    <source>
        <dbReference type="Proteomes" id="UP001317742"/>
    </source>
</evidence>
<dbReference type="NCBIfam" id="TIGR00797">
    <property type="entry name" value="matE"/>
    <property type="match status" value="1"/>
</dbReference>
<keyword evidence="4" id="KW-1185">Reference proteome</keyword>
<dbReference type="EMBL" id="AP026709">
    <property type="protein sequence ID" value="BDQ37944.1"/>
    <property type="molecule type" value="Genomic_DNA"/>
</dbReference>
<evidence type="ECO:0000256" key="1">
    <source>
        <dbReference type="ARBA" id="ARBA00022448"/>
    </source>
</evidence>
<keyword evidence="1" id="KW-0813">Transport</keyword>
<feature type="transmembrane region" description="Helical" evidence="2">
    <location>
        <begin position="266"/>
        <end position="285"/>
    </location>
</feature>
<dbReference type="PANTHER" id="PTHR43298:SF2">
    <property type="entry name" value="FMN_FAD EXPORTER YEEO-RELATED"/>
    <property type="match status" value="1"/>
</dbReference>
<dbReference type="InterPro" id="IPR050222">
    <property type="entry name" value="MATE_MdtK"/>
</dbReference>
<evidence type="ECO:0000313" key="3">
    <source>
        <dbReference type="EMBL" id="BDQ37944.1"/>
    </source>
</evidence>
<evidence type="ECO:0000256" key="2">
    <source>
        <dbReference type="SAM" id="Phobius"/>
    </source>
</evidence>
<feature type="transmembrane region" description="Helical" evidence="2">
    <location>
        <begin position="38"/>
        <end position="61"/>
    </location>
</feature>
<dbReference type="Pfam" id="PF01554">
    <property type="entry name" value="MatE"/>
    <property type="match status" value="1"/>
</dbReference>
<sequence length="300" mass="33130">MTKPIMLVSLLAMTLNVPLDYCLINGIGPFPELGIVGAGIATVIGYVVPVICYCFMVFTAENEKKYRVRSAWRLDRELFGRFMRFGVPGGVEFFLDLFAFSFFVLMVGRFGPVELASTNAVFSIYTLAFLPTIGLHVAASIMVGQAMGDKKPDMAAYATKSVLHLAMAYMGAMALLFIVFPEVLMNLFKAHGETQIEFNAVLTMGVMLMRYAAVFTLIDAVAIVYVGGLKGAGDTKFVMKTMVMTSMFCIVFPLIALHILDIKGIHGPWMCILLYVLVLATTYATRFRKGPWRKIRVISG</sequence>
<feature type="transmembrane region" description="Helical" evidence="2">
    <location>
        <begin position="120"/>
        <end position="141"/>
    </location>
</feature>
<keyword evidence="2" id="KW-0812">Transmembrane</keyword>
<dbReference type="PANTHER" id="PTHR43298">
    <property type="entry name" value="MULTIDRUG RESISTANCE PROTEIN NORM-RELATED"/>
    <property type="match status" value="1"/>
</dbReference>
<accession>A0ABM8B2G7</accession>
<dbReference type="InterPro" id="IPR002528">
    <property type="entry name" value="MATE_fam"/>
</dbReference>
<feature type="transmembrane region" description="Helical" evidence="2">
    <location>
        <begin position="82"/>
        <end position="108"/>
    </location>
</feature>
<protein>
    <recommendedName>
        <fullName evidence="5">MATE family efflux transporter</fullName>
    </recommendedName>
</protein>
<organism evidence="3 4">
    <name type="scientific">Pseudodesulfovibrio nedwellii</name>
    <dbReference type="NCBI Taxonomy" id="2973072"/>
    <lineage>
        <taxon>Bacteria</taxon>
        <taxon>Pseudomonadati</taxon>
        <taxon>Thermodesulfobacteriota</taxon>
        <taxon>Desulfovibrionia</taxon>
        <taxon>Desulfovibrionales</taxon>
        <taxon>Desulfovibrionaceae</taxon>
    </lineage>
</organism>
<proteinExistence type="predicted"/>
<feature type="transmembrane region" description="Helical" evidence="2">
    <location>
        <begin position="237"/>
        <end position="260"/>
    </location>
</feature>
<name>A0ABM8B2G7_9BACT</name>
<gene>
    <name evidence="3" type="ORF">SYK_23040</name>
</gene>
<feature type="transmembrane region" description="Helical" evidence="2">
    <location>
        <begin position="162"/>
        <end position="180"/>
    </location>
</feature>